<dbReference type="PANTHER" id="PTHR44103:SF1">
    <property type="entry name" value="PROPROTEIN CONVERTASE P"/>
    <property type="match status" value="1"/>
</dbReference>
<gene>
    <name evidence="2" type="ORF">ACFSKV_14725</name>
</gene>
<dbReference type="PANTHER" id="PTHR44103">
    <property type="entry name" value="PROPROTEIN CONVERTASE P"/>
    <property type="match status" value="1"/>
</dbReference>
<dbReference type="InterPro" id="IPR028994">
    <property type="entry name" value="Integrin_alpha_N"/>
</dbReference>
<reference evidence="3" key="1">
    <citation type="journal article" date="2019" name="Int. J. Syst. Evol. Microbiol.">
        <title>The Global Catalogue of Microorganisms (GCM) 10K type strain sequencing project: providing services to taxonomists for standard genome sequencing and annotation.</title>
        <authorList>
            <consortium name="The Broad Institute Genomics Platform"/>
            <consortium name="The Broad Institute Genome Sequencing Center for Infectious Disease"/>
            <person name="Wu L."/>
            <person name="Ma J."/>
        </authorList>
    </citation>
    <scope>NUCLEOTIDE SEQUENCE [LARGE SCALE GENOMIC DNA]</scope>
    <source>
        <strain evidence="3">KCTC 19812</strain>
    </source>
</reference>
<accession>A0ABW5BCD9</accession>
<dbReference type="Gene3D" id="2.130.10.130">
    <property type="entry name" value="Integrin alpha, N-terminal"/>
    <property type="match status" value="2"/>
</dbReference>
<dbReference type="EMBL" id="JBHUIV010000020">
    <property type="protein sequence ID" value="MFD2202829.1"/>
    <property type="molecule type" value="Genomic_DNA"/>
</dbReference>
<dbReference type="InterPro" id="IPR013517">
    <property type="entry name" value="FG-GAP"/>
</dbReference>
<dbReference type="Pfam" id="PF13517">
    <property type="entry name" value="FG-GAP_3"/>
    <property type="match status" value="2"/>
</dbReference>
<sequence>MIIFKPKQESLKSCYKNQLKYTFLAKKLILFSTLMFIAQITHSQNVNEKINGNRITFKKNVLTNEFLAEGVAVGDVNQDGLIDVMAGAYWFEAPHWTRHEMTRPTKYEYDKGYSNAFVCHAIDVNHDGWIDFVRIGFPGKEVMWYENPKNQGGHWMAHAIYPTLGNESAGFYDIDGDGLLEIIGGNASTGEIIWLKAPGPNDGKEWKQFTISSKESPGAAPFSHGLGVGDMNQDGRMDIVIREGWWEAPEDPKQGNWKFHSADLGEAAAQMFVYDFNGDGLMDVLSSSAHELGVWWHQQMRDEKGNVSWKTHHIDESYTQTHGLSMVDINSNGLPDFVTGKRFFAHMGSDPGEFDPPYLYWYEYIPGENPNWIPHRIDDNSGVGVHLVTKDVTGDGLIDIIVANKKGVFVFEQERKDSGIF</sequence>
<proteinExistence type="predicted"/>
<organism evidence="2 3">
    <name type="scientific">Shivajiella indica</name>
    <dbReference type="NCBI Taxonomy" id="872115"/>
    <lineage>
        <taxon>Bacteria</taxon>
        <taxon>Pseudomonadati</taxon>
        <taxon>Bacteroidota</taxon>
        <taxon>Cytophagia</taxon>
        <taxon>Cytophagales</taxon>
        <taxon>Cyclobacteriaceae</taxon>
        <taxon>Shivajiella</taxon>
    </lineage>
</organism>
<evidence type="ECO:0000313" key="3">
    <source>
        <dbReference type="Proteomes" id="UP001597414"/>
    </source>
</evidence>
<keyword evidence="1" id="KW-0732">Signal</keyword>
<name>A0ABW5BCD9_9BACT</name>
<dbReference type="Proteomes" id="UP001597414">
    <property type="component" value="Unassembled WGS sequence"/>
</dbReference>
<evidence type="ECO:0000313" key="2">
    <source>
        <dbReference type="EMBL" id="MFD2202829.1"/>
    </source>
</evidence>
<comment type="caution">
    <text evidence="2">The sequence shown here is derived from an EMBL/GenBank/DDBJ whole genome shotgun (WGS) entry which is preliminary data.</text>
</comment>
<evidence type="ECO:0000256" key="1">
    <source>
        <dbReference type="ARBA" id="ARBA00022729"/>
    </source>
</evidence>
<dbReference type="SUPFAM" id="SSF69318">
    <property type="entry name" value="Integrin alpha N-terminal domain"/>
    <property type="match status" value="1"/>
</dbReference>
<keyword evidence="3" id="KW-1185">Reference proteome</keyword>
<protein>
    <submittedName>
        <fullName evidence="2">FG-GAP repeat domain-containing protein</fullName>
    </submittedName>
</protein>
<dbReference type="RefSeq" id="WP_380804327.1">
    <property type="nucleotide sequence ID" value="NZ_JBHUIV010000020.1"/>
</dbReference>